<protein>
    <recommendedName>
        <fullName evidence="1">DUF306 domain-containing protein</fullName>
    </recommendedName>
</protein>
<evidence type="ECO:0000259" key="1">
    <source>
        <dbReference type="Pfam" id="PF03724"/>
    </source>
</evidence>
<dbReference type="AlphaFoldDB" id="A1ZQV0"/>
<dbReference type="Proteomes" id="UP000004095">
    <property type="component" value="Unassembled WGS sequence"/>
</dbReference>
<name>A1ZQV0_MICM2</name>
<dbReference type="Pfam" id="PF03724">
    <property type="entry name" value="META"/>
    <property type="match status" value="1"/>
</dbReference>
<evidence type="ECO:0000313" key="2">
    <source>
        <dbReference type="EMBL" id="EAY27255.1"/>
    </source>
</evidence>
<sequence>MKQIMALAVVSFVGLLCWAFTAELLISSQQQHLMNSEWHIKKVQDKTTGQTITTAKGYKIKFYKASFSLHLDVNSCLGKADITSNTIRTSPDQTTCSTACCDTKEAKALAAMLDSPSLKTYQIQGTQLTISDKKYIIWLKATK</sequence>
<accession>A1ZQV0</accession>
<dbReference type="RefSeq" id="WP_002699941.1">
    <property type="nucleotide sequence ID" value="NZ_AAWS01000025.1"/>
</dbReference>
<feature type="domain" description="DUF306" evidence="1">
    <location>
        <begin position="31"/>
        <end position="134"/>
    </location>
</feature>
<organism evidence="2 3">
    <name type="scientific">Microscilla marina ATCC 23134</name>
    <dbReference type="NCBI Taxonomy" id="313606"/>
    <lineage>
        <taxon>Bacteria</taxon>
        <taxon>Pseudomonadati</taxon>
        <taxon>Bacteroidota</taxon>
        <taxon>Cytophagia</taxon>
        <taxon>Cytophagales</taxon>
        <taxon>Microscillaceae</taxon>
        <taxon>Microscilla</taxon>
    </lineage>
</organism>
<comment type="caution">
    <text evidence="2">The sequence shown here is derived from an EMBL/GenBank/DDBJ whole genome shotgun (WGS) entry which is preliminary data.</text>
</comment>
<evidence type="ECO:0000313" key="3">
    <source>
        <dbReference type="Proteomes" id="UP000004095"/>
    </source>
</evidence>
<gene>
    <name evidence="2" type="ORF">M23134_06565</name>
</gene>
<reference evidence="2 3" key="1">
    <citation type="submission" date="2007-01" db="EMBL/GenBank/DDBJ databases">
        <authorList>
            <person name="Haygood M."/>
            <person name="Podell S."/>
            <person name="Anderson C."/>
            <person name="Hopkinson B."/>
            <person name="Roe K."/>
            <person name="Barbeau K."/>
            <person name="Gaasterland T."/>
            <person name="Ferriera S."/>
            <person name="Johnson J."/>
            <person name="Kravitz S."/>
            <person name="Beeson K."/>
            <person name="Sutton G."/>
            <person name="Rogers Y.-H."/>
            <person name="Friedman R."/>
            <person name="Frazier M."/>
            <person name="Venter J.C."/>
        </authorList>
    </citation>
    <scope>NUCLEOTIDE SEQUENCE [LARGE SCALE GENOMIC DNA]</scope>
    <source>
        <strain evidence="2 3">ATCC 23134</strain>
    </source>
</reference>
<dbReference type="InterPro" id="IPR005184">
    <property type="entry name" value="DUF306_Meta_HslJ"/>
</dbReference>
<keyword evidence="3" id="KW-1185">Reference proteome</keyword>
<dbReference type="EMBL" id="AAWS01000025">
    <property type="protein sequence ID" value="EAY27255.1"/>
    <property type="molecule type" value="Genomic_DNA"/>
</dbReference>
<proteinExistence type="predicted"/>